<dbReference type="InterPro" id="IPR000653">
    <property type="entry name" value="DegT/StrS_aminotransferase"/>
</dbReference>
<evidence type="ECO:0000313" key="3">
    <source>
        <dbReference type="Proteomes" id="UP000094056"/>
    </source>
</evidence>
<dbReference type="AlphaFoldDB" id="A0A1E3X396"/>
<dbReference type="EMBL" id="MAYW01000286">
    <property type="protein sequence ID" value="ODS30088.1"/>
    <property type="molecule type" value="Genomic_DNA"/>
</dbReference>
<proteinExistence type="inferred from homology"/>
<sequence>MEFIKWKELRNTSRGERKYGKRMMKPLPIYLSLHRHRLNQLLYMLDICILSCLNIENTRKSRDEVQQELYEMNIGTGIHFISLHLHDYYRKTYGLKQDDFPNAKYISDRTISLPLSAKLKDEDVEDVIEAVRKVLGAS</sequence>
<dbReference type="InterPro" id="IPR015424">
    <property type="entry name" value="PyrdxlP-dep_Trfase"/>
</dbReference>
<reference evidence="2 3" key="1">
    <citation type="submission" date="2016-07" db="EMBL/GenBank/DDBJ databases">
        <title>Draft genome of Scalindua rubra, obtained from a brine-seawater interface in the Red Sea, sheds light on salt adaptation in anammox bacteria.</title>
        <authorList>
            <person name="Speth D.R."/>
            <person name="Lagkouvardos I."/>
            <person name="Wang Y."/>
            <person name="Qian P.-Y."/>
            <person name="Dutilh B.E."/>
            <person name="Jetten M.S."/>
        </authorList>
    </citation>
    <scope>NUCLEOTIDE SEQUENCE [LARGE SCALE GENOMIC DNA]</scope>
    <source>
        <strain evidence="2">BSI-1</strain>
    </source>
</reference>
<evidence type="ECO:0000256" key="1">
    <source>
        <dbReference type="ARBA" id="ARBA00037999"/>
    </source>
</evidence>
<keyword evidence="2" id="KW-0032">Aminotransferase</keyword>
<dbReference type="SUPFAM" id="SSF53383">
    <property type="entry name" value="PLP-dependent transferases"/>
    <property type="match status" value="1"/>
</dbReference>
<gene>
    <name evidence="2" type="primary">arnB_6</name>
    <name evidence="2" type="ORF">SCARUB_04804</name>
</gene>
<protein>
    <submittedName>
        <fullName evidence="2">Aminotransferase arnB</fullName>
    </submittedName>
</protein>
<keyword evidence="2" id="KW-0808">Transferase</keyword>
<dbReference type="InterPro" id="IPR015422">
    <property type="entry name" value="PyrdxlP-dep_Trfase_small"/>
</dbReference>
<dbReference type="PANTHER" id="PTHR30244">
    <property type="entry name" value="TRANSAMINASE"/>
    <property type="match status" value="1"/>
</dbReference>
<comment type="caution">
    <text evidence="2">The sequence shown here is derived from an EMBL/GenBank/DDBJ whole genome shotgun (WGS) entry which is preliminary data.</text>
</comment>
<organism evidence="2 3">
    <name type="scientific">Candidatus Scalindua rubra</name>
    <dbReference type="NCBI Taxonomy" id="1872076"/>
    <lineage>
        <taxon>Bacteria</taxon>
        <taxon>Pseudomonadati</taxon>
        <taxon>Planctomycetota</taxon>
        <taxon>Candidatus Brocadiia</taxon>
        <taxon>Candidatus Brocadiales</taxon>
        <taxon>Candidatus Scalinduaceae</taxon>
        <taxon>Candidatus Scalindua</taxon>
    </lineage>
</organism>
<name>A0A1E3X396_9BACT</name>
<accession>A0A1E3X396</accession>
<dbReference type="Proteomes" id="UP000094056">
    <property type="component" value="Unassembled WGS sequence"/>
</dbReference>
<dbReference type="GO" id="GO:0000271">
    <property type="term" value="P:polysaccharide biosynthetic process"/>
    <property type="evidence" value="ECO:0007669"/>
    <property type="project" value="TreeGrafter"/>
</dbReference>
<comment type="similarity">
    <text evidence="1">Belongs to the DegT/DnrJ/EryC1 family.</text>
</comment>
<dbReference type="Pfam" id="PF01041">
    <property type="entry name" value="DegT_DnrJ_EryC1"/>
    <property type="match status" value="1"/>
</dbReference>
<dbReference type="Gene3D" id="3.90.1150.10">
    <property type="entry name" value="Aspartate Aminotransferase, domain 1"/>
    <property type="match status" value="1"/>
</dbReference>
<evidence type="ECO:0000313" key="2">
    <source>
        <dbReference type="EMBL" id="ODS30088.1"/>
    </source>
</evidence>
<dbReference type="GO" id="GO:0030170">
    <property type="term" value="F:pyridoxal phosphate binding"/>
    <property type="evidence" value="ECO:0007669"/>
    <property type="project" value="TreeGrafter"/>
</dbReference>
<dbReference type="GO" id="GO:0008483">
    <property type="term" value="F:transaminase activity"/>
    <property type="evidence" value="ECO:0007669"/>
    <property type="project" value="UniProtKB-KW"/>
</dbReference>
<dbReference type="PANTHER" id="PTHR30244:SF34">
    <property type="entry name" value="DTDP-4-AMINO-4,6-DIDEOXYGALACTOSE TRANSAMINASE"/>
    <property type="match status" value="1"/>
</dbReference>